<proteinExistence type="predicted"/>
<sequence length="167" mass="18272">MNLASVPTATGFVTPPGLGSGLCPPAAAVVPHQQFCCEHKCRGKLHPDSGGLVKVICRLFHFLAQRLSEVTRAQSLFRSESVRDLPVMDGTLEIRFQVSSWIFRALSCFAGKQSISFWPEALRSCPSRQRLPGHKVSWTATAHSWSAVSKSALLARGWEAAESRVLL</sequence>
<comment type="caution">
    <text evidence="1">The sequence shown here is derived from an EMBL/GenBank/DDBJ whole genome shotgun (WGS) entry which is preliminary data.</text>
</comment>
<name>A0A2G8LGV2_STIJA</name>
<accession>A0A2G8LGV2</accession>
<evidence type="ECO:0000313" key="1">
    <source>
        <dbReference type="EMBL" id="PIK59479.1"/>
    </source>
</evidence>
<evidence type="ECO:0000313" key="2">
    <source>
        <dbReference type="Proteomes" id="UP000230750"/>
    </source>
</evidence>
<reference evidence="1 2" key="1">
    <citation type="journal article" date="2017" name="PLoS Biol.">
        <title>The sea cucumber genome provides insights into morphological evolution and visceral regeneration.</title>
        <authorList>
            <person name="Zhang X."/>
            <person name="Sun L."/>
            <person name="Yuan J."/>
            <person name="Sun Y."/>
            <person name="Gao Y."/>
            <person name="Zhang L."/>
            <person name="Li S."/>
            <person name="Dai H."/>
            <person name="Hamel J.F."/>
            <person name="Liu C."/>
            <person name="Yu Y."/>
            <person name="Liu S."/>
            <person name="Lin W."/>
            <person name="Guo K."/>
            <person name="Jin S."/>
            <person name="Xu P."/>
            <person name="Storey K.B."/>
            <person name="Huan P."/>
            <person name="Zhang T."/>
            <person name="Zhou Y."/>
            <person name="Zhang J."/>
            <person name="Lin C."/>
            <person name="Li X."/>
            <person name="Xing L."/>
            <person name="Huo D."/>
            <person name="Sun M."/>
            <person name="Wang L."/>
            <person name="Mercier A."/>
            <person name="Li F."/>
            <person name="Yang H."/>
            <person name="Xiang J."/>
        </authorList>
    </citation>
    <scope>NUCLEOTIDE SEQUENCE [LARGE SCALE GENOMIC DNA]</scope>
    <source>
        <strain evidence="1">Shaxun</strain>
        <tissue evidence="1">Muscle</tissue>
    </source>
</reference>
<protein>
    <submittedName>
        <fullName evidence="1">Uncharacterized protein</fullName>
    </submittedName>
</protein>
<dbReference type="AlphaFoldDB" id="A0A2G8LGV2"/>
<dbReference type="Proteomes" id="UP000230750">
    <property type="component" value="Unassembled WGS sequence"/>
</dbReference>
<organism evidence="1 2">
    <name type="scientific">Stichopus japonicus</name>
    <name type="common">Sea cucumber</name>
    <dbReference type="NCBI Taxonomy" id="307972"/>
    <lineage>
        <taxon>Eukaryota</taxon>
        <taxon>Metazoa</taxon>
        <taxon>Echinodermata</taxon>
        <taxon>Eleutherozoa</taxon>
        <taxon>Echinozoa</taxon>
        <taxon>Holothuroidea</taxon>
        <taxon>Aspidochirotacea</taxon>
        <taxon>Aspidochirotida</taxon>
        <taxon>Stichopodidae</taxon>
        <taxon>Apostichopus</taxon>
    </lineage>
</organism>
<keyword evidence="2" id="KW-1185">Reference proteome</keyword>
<gene>
    <name evidence="1" type="ORF">BSL78_03551</name>
</gene>
<dbReference type="EMBL" id="MRZV01000081">
    <property type="protein sequence ID" value="PIK59479.1"/>
    <property type="molecule type" value="Genomic_DNA"/>
</dbReference>